<sequence>MISKQLHIVVIGAGIMGTSLAYHLQRGQAQVTLLDKTHTPVDGATANSFGWITVNPDSPQAYITLRQQAIPDWHRLDEELKGQLKLNWSGALTWRDDPTETERMANRLMEAGYAVRLIDQPYIQRMEPHLKKVPFRAMWAEDEGAIDPHLTLSGLITAARQAGVSCQLGNEVVSLRVSGSRLTGVLTAHGMISADMVVLANGVEATALCQPLAVHLPLTNSPAILVGFHTARPFVNRIVSSPSLELRAASPALTLCVEEYLDDSIENNPQAIARRSLDTIKAQWHHAESVALTSVRVGNRPIPADGLPIIGRISSIDGLYVSVMHAGVTLAAVVGRLIASELLSDHEEALLTFYRPGRFSYLR</sequence>
<proteinExistence type="predicted"/>
<organism evidence="3 4">
    <name type="scientific">Spirosoma pollinicola</name>
    <dbReference type="NCBI Taxonomy" id="2057025"/>
    <lineage>
        <taxon>Bacteria</taxon>
        <taxon>Pseudomonadati</taxon>
        <taxon>Bacteroidota</taxon>
        <taxon>Cytophagia</taxon>
        <taxon>Cytophagales</taxon>
        <taxon>Cytophagaceae</taxon>
        <taxon>Spirosoma</taxon>
    </lineage>
</organism>
<dbReference type="EMBL" id="CP025096">
    <property type="protein sequence ID" value="AUD06038.1"/>
    <property type="molecule type" value="Genomic_DNA"/>
</dbReference>
<dbReference type="GO" id="GO:0016491">
    <property type="term" value="F:oxidoreductase activity"/>
    <property type="evidence" value="ECO:0007669"/>
    <property type="project" value="UniProtKB-KW"/>
</dbReference>
<evidence type="ECO:0000313" key="4">
    <source>
        <dbReference type="Proteomes" id="UP000232883"/>
    </source>
</evidence>
<dbReference type="SUPFAM" id="SSF51905">
    <property type="entry name" value="FAD/NAD(P)-binding domain"/>
    <property type="match status" value="1"/>
</dbReference>
<name>A0A2K8Z854_9BACT</name>
<dbReference type="InterPro" id="IPR006076">
    <property type="entry name" value="FAD-dep_OxRdtase"/>
</dbReference>
<accession>A0A2K8Z854</accession>
<keyword evidence="4" id="KW-1185">Reference proteome</keyword>
<dbReference type="Pfam" id="PF01266">
    <property type="entry name" value="DAO"/>
    <property type="match status" value="1"/>
</dbReference>
<dbReference type="RefSeq" id="WP_100992589.1">
    <property type="nucleotide sequence ID" value="NZ_CP025096.1"/>
</dbReference>
<keyword evidence="1" id="KW-0560">Oxidoreductase</keyword>
<dbReference type="Gene3D" id="3.50.50.60">
    <property type="entry name" value="FAD/NAD(P)-binding domain"/>
    <property type="match status" value="1"/>
</dbReference>
<evidence type="ECO:0000259" key="2">
    <source>
        <dbReference type="Pfam" id="PF01266"/>
    </source>
</evidence>
<dbReference type="OrthoDB" id="9799943at2"/>
<evidence type="ECO:0000256" key="1">
    <source>
        <dbReference type="ARBA" id="ARBA00023002"/>
    </source>
</evidence>
<dbReference type="InterPro" id="IPR036188">
    <property type="entry name" value="FAD/NAD-bd_sf"/>
</dbReference>
<gene>
    <name evidence="3" type="ORF">CWM47_31835</name>
</gene>
<dbReference type="KEGG" id="spir:CWM47_31835"/>
<dbReference type="PANTHER" id="PTHR13847">
    <property type="entry name" value="SARCOSINE DEHYDROGENASE-RELATED"/>
    <property type="match status" value="1"/>
</dbReference>
<evidence type="ECO:0000313" key="3">
    <source>
        <dbReference type="EMBL" id="AUD06038.1"/>
    </source>
</evidence>
<dbReference type="PANTHER" id="PTHR13847:SF289">
    <property type="entry name" value="GLYCINE OXIDASE"/>
    <property type="match status" value="1"/>
</dbReference>
<dbReference type="Gene3D" id="3.30.9.10">
    <property type="entry name" value="D-Amino Acid Oxidase, subunit A, domain 2"/>
    <property type="match status" value="1"/>
</dbReference>
<protein>
    <recommendedName>
        <fullName evidence="2">FAD dependent oxidoreductase domain-containing protein</fullName>
    </recommendedName>
</protein>
<dbReference type="GO" id="GO:0005737">
    <property type="term" value="C:cytoplasm"/>
    <property type="evidence" value="ECO:0007669"/>
    <property type="project" value="TreeGrafter"/>
</dbReference>
<dbReference type="AlphaFoldDB" id="A0A2K8Z854"/>
<dbReference type="Proteomes" id="UP000232883">
    <property type="component" value="Chromosome"/>
</dbReference>
<feature type="domain" description="FAD dependent oxidoreductase" evidence="2">
    <location>
        <begin position="8"/>
        <end position="340"/>
    </location>
</feature>
<reference evidence="3 4" key="1">
    <citation type="submission" date="2017-11" db="EMBL/GenBank/DDBJ databases">
        <title>Taxonomic description and genome sequences of Spirosoma HA7 sp. nov., isolated from pollen microhabitat of Corylus avellana.</title>
        <authorList>
            <person name="Ambika Manirajan B."/>
            <person name="Suarez C."/>
            <person name="Ratering S."/>
            <person name="Geissler-Plaum R."/>
            <person name="Cardinale M."/>
            <person name="Sylvia S."/>
        </authorList>
    </citation>
    <scope>NUCLEOTIDE SEQUENCE [LARGE SCALE GENOMIC DNA]</scope>
    <source>
        <strain evidence="3 4">HA7</strain>
    </source>
</reference>